<comment type="caution">
    <text evidence="1">The sequence shown here is derived from an EMBL/GenBank/DDBJ whole genome shotgun (WGS) entry which is preliminary data.</text>
</comment>
<evidence type="ECO:0000313" key="1">
    <source>
        <dbReference type="EMBL" id="KAK7681590.1"/>
    </source>
</evidence>
<dbReference type="EMBL" id="JASBNA010000040">
    <property type="protein sequence ID" value="KAK7681590.1"/>
    <property type="molecule type" value="Genomic_DNA"/>
</dbReference>
<evidence type="ECO:0000313" key="2">
    <source>
        <dbReference type="Proteomes" id="UP001385951"/>
    </source>
</evidence>
<gene>
    <name evidence="1" type="ORF">QCA50_015323</name>
</gene>
<organism evidence="1 2">
    <name type="scientific">Cerrena zonata</name>
    <dbReference type="NCBI Taxonomy" id="2478898"/>
    <lineage>
        <taxon>Eukaryota</taxon>
        <taxon>Fungi</taxon>
        <taxon>Dikarya</taxon>
        <taxon>Basidiomycota</taxon>
        <taxon>Agaricomycotina</taxon>
        <taxon>Agaricomycetes</taxon>
        <taxon>Polyporales</taxon>
        <taxon>Cerrenaceae</taxon>
        <taxon>Cerrena</taxon>
    </lineage>
</organism>
<reference evidence="1 2" key="1">
    <citation type="submission" date="2022-09" db="EMBL/GenBank/DDBJ databases">
        <authorList>
            <person name="Palmer J.M."/>
        </authorList>
    </citation>
    <scope>NUCLEOTIDE SEQUENCE [LARGE SCALE GENOMIC DNA]</scope>
    <source>
        <strain evidence="1 2">DSM 7382</strain>
    </source>
</reference>
<protein>
    <submittedName>
        <fullName evidence="1">Uncharacterized protein</fullName>
    </submittedName>
</protein>
<proteinExistence type="predicted"/>
<name>A0AAW0FRN9_9APHY</name>
<dbReference type="Proteomes" id="UP001385951">
    <property type="component" value="Unassembled WGS sequence"/>
</dbReference>
<dbReference type="AlphaFoldDB" id="A0AAW0FRN9"/>
<keyword evidence="2" id="KW-1185">Reference proteome</keyword>
<accession>A0AAW0FRN9</accession>
<sequence>MCIPGCGIYLSNFASQDITSSVQYALLNDLKTDIHVDVSPSRFALPATDSPCVSPKKLKTRQWEALYTGHTNRASACMYRFQRTLPFRSQNIPRFELLTR</sequence>